<dbReference type="RefSeq" id="WP_305963546.1">
    <property type="nucleotide sequence ID" value="NZ_JAVAMQ010000009.1"/>
</dbReference>
<keyword evidence="2" id="KW-0472">Membrane</keyword>
<gene>
    <name evidence="3" type="ORF">Q5Y72_11390</name>
</gene>
<reference evidence="3 4" key="1">
    <citation type="submission" date="2023-08" db="EMBL/GenBank/DDBJ databases">
        <authorList>
            <person name="Park J.-S."/>
        </authorList>
    </citation>
    <scope>NUCLEOTIDE SEQUENCE [LARGE SCALE GENOMIC DNA]</scope>
    <source>
        <strain evidence="3 4">2205BS29-5</strain>
    </source>
</reference>
<feature type="region of interest" description="Disordered" evidence="1">
    <location>
        <begin position="43"/>
        <end position="91"/>
    </location>
</feature>
<dbReference type="EMBL" id="JAVAMQ010000009">
    <property type="protein sequence ID" value="MDP5307696.1"/>
    <property type="molecule type" value="Genomic_DNA"/>
</dbReference>
<keyword evidence="4" id="KW-1185">Reference proteome</keyword>
<sequence>MSHNEHRPETAARNHRPAIIAIAVALLVAVIAYFVFLPGIDEQNEGIATTPPPAESTLSDAEGTGAEGSAPISPEGAAPVGETDETAAPAN</sequence>
<dbReference type="Proteomes" id="UP001224997">
    <property type="component" value="Unassembled WGS sequence"/>
</dbReference>
<accession>A0ABT9JF57</accession>
<comment type="caution">
    <text evidence="3">The sequence shown here is derived from an EMBL/GenBank/DDBJ whole genome shotgun (WGS) entry which is preliminary data.</text>
</comment>
<evidence type="ECO:0008006" key="5">
    <source>
        <dbReference type="Google" id="ProtNLM"/>
    </source>
</evidence>
<evidence type="ECO:0000256" key="2">
    <source>
        <dbReference type="SAM" id="Phobius"/>
    </source>
</evidence>
<feature type="transmembrane region" description="Helical" evidence="2">
    <location>
        <begin position="18"/>
        <end position="37"/>
    </location>
</feature>
<keyword evidence="2" id="KW-0812">Transmembrane</keyword>
<evidence type="ECO:0000313" key="3">
    <source>
        <dbReference type="EMBL" id="MDP5307696.1"/>
    </source>
</evidence>
<name>A0ABT9JF57_9RHOB</name>
<proteinExistence type="predicted"/>
<evidence type="ECO:0000256" key="1">
    <source>
        <dbReference type="SAM" id="MobiDB-lite"/>
    </source>
</evidence>
<keyword evidence="2" id="KW-1133">Transmembrane helix</keyword>
<protein>
    <recommendedName>
        <fullName evidence="5">Dynamin</fullName>
    </recommendedName>
</protein>
<organism evidence="3 4">
    <name type="scientific">Paracoccus spongiarum</name>
    <dbReference type="NCBI Taxonomy" id="3064387"/>
    <lineage>
        <taxon>Bacteria</taxon>
        <taxon>Pseudomonadati</taxon>
        <taxon>Pseudomonadota</taxon>
        <taxon>Alphaproteobacteria</taxon>
        <taxon>Rhodobacterales</taxon>
        <taxon>Paracoccaceae</taxon>
        <taxon>Paracoccus</taxon>
    </lineage>
</organism>
<evidence type="ECO:0000313" key="4">
    <source>
        <dbReference type="Proteomes" id="UP001224997"/>
    </source>
</evidence>